<dbReference type="GO" id="GO:0000978">
    <property type="term" value="F:RNA polymerase II cis-regulatory region sequence-specific DNA binding"/>
    <property type="evidence" value="ECO:0007669"/>
    <property type="project" value="TreeGrafter"/>
</dbReference>
<sequence length="727" mass="80560">MEDVKGGAEQTPRGLNDQWQLTPSLLDPNSMPFAAAANHPPTYYPSTPGGLGIPYHSQAGDLHTPRPNMGIVSQLVIHPTTAADPHVIHPAIDPNSFHNPFAPHAPSRADGFVHPTTIAPNSFLHRDPAYDTLDNSIEHSPIDSLAVNGSSTNGSLIGFRQSTSEVADHQNEEDNGMDQFRFHVTLKEATAMKKENTDNPITYLNKGQAYTVIVADTAPMASARPIEYRTYIRVSFEEQEQRSKSAACWQLWKEGRGSNEAHHRDGKLLAVEHVDPNQGGDGETRHSQVQLEFARFDGFCVQWTPNPVTGLHECAISVRFNFLSTDFSHSKGVKGIPLRLCAKTEVSSIGNIDGPPDNHFEVAYCMVKLFRDHGAERKLSNDSLHVKKLIQKLSQQLIQIKNGDGLPDKRKRNGSIVKGAAPKSLKHKRTNSIDSQNDSGRPRAEEDIQLKLDLLKAQTHSRRPVSLFNLQGDQEDDPDRYPIFLDDGLTHQLSWESTGTNGDTESSTSHIISPTTSTHSLSSSHRSIDPHNNSAYYQSSLYDSGDRHDSVDWASVSQQDTDSQVARLTQSHILHYPVKVQKVSHEGSNMSDDWIEAMDVDVAYQPPAVPKKPTTCFYVRIRRAPGQKSQDYHHAVYLTERTAQDLIHAISRKCRFDPSRIVRALCARKDGVNIVMDDDVVRELPEGQDMVVEFSELRDSSMDSSMEGSDSSNGSPSAAGVEVKVIF</sequence>
<dbReference type="GO" id="GO:0001228">
    <property type="term" value="F:DNA-binding transcription activator activity, RNA polymerase II-specific"/>
    <property type="evidence" value="ECO:0007669"/>
    <property type="project" value="TreeGrafter"/>
</dbReference>
<keyword evidence="3" id="KW-0238">DNA-binding</keyword>
<name>A0A2B7YCB1_POLH7</name>
<dbReference type="InterPro" id="IPR057520">
    <property type="entry name" value="GRHL1/CP2_C"/>
</dbReference>
<reference evidence="8 9" key="1">
    <citation type="submission" date="2017-10" db="EMBL/GenBank/DDBJ databases">
        <title>Comparative genomics in systemic dimorphic fungi from Ajellomycetaceae.</title>
        <authorList>
            <person name="Munoz J.F."/>
            <person name="Mcewen J.G."/>
            <person name="Clay O.K."/>
            <person name="Cuomo C.A."/>
        </authorList>
    </citation>
    <scope>NUCLEOTIDE SEQUENCE [LARGE SCALE GENOMIC DNA]</scope>
    <source>
        <strain evidence="8 9">UAMH7299</strain>
    </source>
</reference>
<dbReference type="Pfam" id="PF25416">
    <property type="entry name" value="GRHL1_C"/>
    <property type="match status" value="1"/>
</dbReference>
<dbReference type="GO" id="GO:0005634">
    <property type="term" value="C:nucleus"/>
    <property type="evidence" value="ECO:0007669"/>
    <property type="project" value="UniProtKB-SubCell"/>
</dbReference>
<dbReference type="PROSITE" id="PS51968">
    <property type="entry name" value="GRH_CP2_DB"/>
    <property type="match status" value="1"/>
</dbReference>
<evidence type="ECO:0000256" key="4">
    <source>
        <dbReference type="ARBA" id="ARBA00023163"/>
    </source>
</evidence>
<gene>
    <name evidence="8" type="ORF">AJ80_04324</name>
</gene>
<feature type="region of interest" description="Disordered" evidence="6">
    <location>
        <begin position="495"/>
        <end position="532"/>
    </location>
</feature>
<dbReference type="OrthoDB" id="7680836at2759"/>
<comment type="caution">
    <text evidence="8">The sequence shown here is derived from an EMBL/GenBank/DDBJ whole genome shotgun (WGS) entry which is preliminary data.</text>
</comment>
<dbReference type="EMBL" id="PDNA01000054">
    <property type="protein sequence ID" value="PGH18905.1"/>
    <property type="molecule type" value="Genomic_DNA"/>
</dbReference>
<feature type="domain" description="Grh/CP2 DB" evidence="7">
    <location>
        <begin position="178"/>
        <end position="433"/>
    </location>
</feature>
<protein>
    <recommendedName>
        <fullName evidence="7">Grh/CP2 DB domain-containing protein</fullName>
    </recommendedName>
</protein>
<evidence type="ECO:0000256" key="2">
    <source>
        <dbReference type="ARBA" id="ARBA00023015"/>
    </source>
</evidence>
<evidence type="ECO:0000256" key="6">
    <source>
        <dbReference type="SAM" id="MobiDB-lite"/>
    </source>
</evidence>
<organism evidence="8 9">
    <name type="scientific">Polytolypa hystricis (strain UAMH7299)</name>
    <dbReference type="NCBI Taxonomy" id="1447883"/>
    <lineage>
        <taxon>Eukaryota</taxon>
        <taxon>Fungi</taxon>
        <taxon>Dikarya</taxon>
        <taxon>Ascomycota</taxon>
        <taxon>Pezizomycotina</taxon>
        <taxon>Eurotiomycetes</taxon>
        <taxon>Eurotiomycetidae</taxon>
        <taxon>Onygenales</taxon>
        <taxon>Onygenales incertae sedis</taxon>
        <taxon>Polytolypa</taxon>
    </lineage>
</organism>
<dbReference type="Proteomes" id="UP000224634">
    <property type="component" value="Unassembled WGS sequence"/>
</dbReference>
<proteinExistence type="predicted"/>
<feature type="region of interest" description="Disordered" evidence="6">
    <location>
        <begin position="401"/>
        <end position="443"/>
    </location>
</feature>
<evidence type="ECO:0000259" key="7">
    <source>
        <dbReference type="PROSITE" id="PS51968"/>
    </source>
</evidence>
<keyword evidence="9" id="KW-1185">Reference proteome</keyword>
<keyword evidence="4" id="KW-0804">Transcription</keyword>
<dbReference type="STRING" id="1447883.A0A2B7YCB1"/>
<evidence type="ECO:0000256" key="1">
    <source>
        <dbReference type="ARBA" id="ARBA00004123"/>
    </source>
</evidence>
<keyword evidence="2" id="KW-0805">Transcription regulation</keyword>
<comment type="subcellular location">
    <subcellularLocation>
        <location evidence="1">Nucleus</location>
    </subcellularLocation>
</comment>
<evidence type="ECO:0000313" key="9">
    <source>
        <dbReference type="Proteomes" id="UP000224634"/>
    </source>
</evidence>
<keyword evidence="5" id="KW-0539">Nucleus</keyword>
<evidence type="ECO:0000256" key="5">
    <source>
        <dbReference type="ARBA" id="ARBA00023242"/>
    </source>
</evidence>
<evidence type="ECO:0000313" key="8">
    <source>
        <dbReference type="EMBL" id="PGH18905.1"/>
    </source>
</evidence>
<feature type="region of interest" description="Disordered" evidence="6">
    <location>
        <begin position="698"/>
        <end position="720"/>
    </location>
</feature>
<dbReference type="PANTHER" id="PTHR11037">
    <property type="entry name" value="TRANSCRIPTION FACTOR CP2"/>
    <property type="match status" value="1"/>
</dbReference>
<feature type="compositionally biased region" description="Low complexity" evidence="6">
    <location>
        <begin position="504"/>
        <end position="525"/>
    </location>
</feature>
<dbReference type="Pfam" id="PF04516">
    <property type="entry name" value="CP2"/>
    <property type="match status" value="1"/>
</dbReference>
<accession>A0A2B7YCB1</accession>
<dbReference type="AlphaFoldDB" id="A0A2B7YCB1"/>
<dbReference type="InterPro" id="IPR040167">
    <property type="entry name" value="TF_CP2-like"/>
</dbReference>
<evidence type="ECO:0000256" key="3">
    <source>
        <dbReference type="ARBA" id="ARBA00023125"/>
    </source>
</evidence>
<dbReference type="InterPro" id="IPR007604">
    <property type="entry name" value="CP2"/>
</dbReference>
<feature type="compositionally biased region" description="Low complexity" evidence="6">
    <location>
        <begin position="702"/>
        <end position="717"/>
    </location>
</feature>
<dbReference type="PANTHER" id="PTHR11037:SF20">
    <property type="entry name" value="PROTEIN GRAINYHEAD"/>
    <property type="match status" value="1"/>
</dbReference>